<feature type="binding site" evidence="6">
    <location>
        <position position="219"/>
    </location>
    <ligand>
        <name>FMN</name>
        <dbReference type="ChEBI" id="CHEBI:58210"/>
    </ligand>
</feature>
<evidence type="ECO:0000256" key="3">
    <source>
        <dbReference type="ARBA" id="ARBA00023002"/>
    </source>
</evidence>
<dbReference type="Proteomes" id="UP000307747">
    <property type="component" value="Unassembled WGS sequence"/>
</dbReference>
<dbReference type="PANTHER" id="PTHR30011">
    <property type="entry name" value="ALKANESULFONATE MONOOXYGENASE-RELATED"/>
    <property type="match status" value="1"/>
</dbReference>
<organism evidence="8 9">
    <name type="scientific">Staphylococcus xylosus</name>
    <dbReference type="NCBI Taxonomy" id="1288"/>
    <lineage>
        <taxon>Bacteria</taxon>
        <taxon>Bacillati</taxon>
        <taxon>Bacillota</taxon>
        <taxon>Bacilli</taxon>
        <taxon>Bacillales</taxon>
        <taxon>Staphylococcaceae</taxon>
        <taxon>Staphylococcus</taxon>
    </lineage>
</organism>
<dbReference type="CDD" id="cd01095">
    <property type="entry name" value="Nitrilotriacetate_monoxgenase"/>
    <property type="match status" value="1"/>
</dbReference>
<dbReference type="Pfam" id="PF00296">
    <property type="entry name" value="Bac_luciferase"/>
    <property type="match status" value="1"/>
</dbReference>
<dbReference type="InterPro" id="IPR016215">
    <property type="entry name" value="NTA_MOA"/>
</dbReference>
<evidence type="ECO:0000313" key="8">
    <source>
        <dbReference type="EMBL" id="TLP89376.1"/>
    </source>
</evidence>
<proteinExistence type="inferred from homology"/>
<feature type="binding site" evidence="6">
    <location>
        <position position="57"/>
    </location>
    <ligand>
        <name>FMN</name>
        <dbReference type="ChEBI" id="CHEBI:58210"/>
    </ligand>
</feature>
<evidence type="ECO:0000256" key="1">
    <source>
        <dbReference type="ARBA" id="ARBA00022630"/>
    </source>
</evidence>
<keyword evidence="2 6" id="KW-0288">FMN</keyword>
<dbReference type="AlphaFoldDB" id="A0A5R9B2L4"/>
<dbReference type="Gene3D" id="3.20.20.30">
    <property type="entry name" value="Luciferase-like domain"/>
    <property type="match status" value="1"/>
</dbReference>
<dbReference type="EMBL" id="VBTJ01000002">
    <property type="protein sequence ID" value="TLP89376.1"/>
    <property type="molecule type" value="Genomic_DNA"/>
</dbReference>
<dbReference type="GeneID" id="45496190"/>
<evidence type="ECO:0000259" key="7">
    <source>
        <dbReference type="Pfam" id="PF00296"/>
    </source>
</evidence>
<evidence type="ECO:0000256" key="5">
    <source>
        <dbReference type="ARBA" id="ARBA00033748"/>
    </source>
</evidence>
<keyword evidence="3" id="KW-0560">Oxidoreductase</keyword>
<dbReference type="InterPro" id="IPR051260">
    <property type="entry name" value="Diverse_substr_monoxygenases"/>
</dbReference>
<feature type="binding site" evidence="6">
    <location>
        <position position="144"/>
    </location>
    <ligand>
        <name>FMN</name>
        <dbReference type="ChEBI" id="CHEBI:58210"/>
    </ligand>
</feature>
<sequence>MSQKKIDFGIMLNGPGSHMHAWKSNEVPSDASTNFEYQLDIAKRAERAGFSFVFVADGLYIHEKSIPHFLDRHEPLTLLAALAPITQKIGLVGTISTSYSEPFTVARQLATIDNISHGRAGWNVVTSPLEGSADNYSKGAHPEHDTRYDIAEEHIQVVQGLWDSYEDDAFKFDSDKGEYLDKNKMHTLDYKGEYFQVKGPLNASRSEQGQPVIFQAGASPKGQDYAAKYADAVFTLGESKESAQRNYESIKDQAKAYGRNPDEVRVYPILAPVIAKTESEVEARFENIKTLANIDEALDYLGRYYDHHDFSQYDLDAPFPDLGEVGQNSFRATADAIADRAKTNHLTLREVALEETVRRSPFMGTYEDVADLIIEWVEDGAADGFIFGPHIYGAVYDEFLENVLPILEEKGYYDKAFHGETLRDHLGLPFKENRYTQSKQSRVTN</sequence>
<dbReference type="InterPro" id="IPR011251">
    <property type="entry name" value="Luciferase-like_dom"/>
</dbReference>
<evidence type="ECO:0000313" key="9">
    <source>
        <dbReference type="Proteomes" id="UP000307747"/>
    </source>
</evidence>
<evidence type="ECO:0000256" key="2">
    <source>
        <dbReference type="ARBA" id="ARBA00022643"/>
    </source>
</evidence>
<feature type="domain" description="Luciferase-like" evidence="7">
    <location>
        <begin position="28"/>
        <end position="381"/>
    </location>
</feature>
<protein>
    <submittedName>
        <fullName evidence="8">LLM class flavin-dependent oxidoreductase</fullName>
    </submittedName>
</protein>
<keyword evidence="1 6" id="KW-0285">Flavoprotein</keyword>
<dbReference type="RefSeq" id="WP_042362149.1">
    <property type="nucleotide sequence ID" value="NZ_CABIVW010000014.1"/>
</dbReference>
<dbReference type="OrthoDB" id="3265338at2"/>
<dbReference type="GO" id="GO:0004497">
    <property type="term" value="F:monooxygenase activity"/>
    <property type="evidence" value="ECO:0007669"/>
    <property type="project" value="UniProtKB-KW"/>
</dbReference>
<gene>
    <name evidence="8" type="ORF">FEZ53_07875</name>
</gene>
<keyword evidence="4" id="KW-0503">Monooxygenase</keyword>
<comment type="similarity">
    <text evidence="5">Belongs to the NtaA/SnaA/DszA monooxygenase family.</text>
</comment>
<feature type="binding site" evidence="6">
    <location>
        <position position="94"/>
    </location>
    <ligand>
        <name>FMN</name>
        <dbReference type="ChEBI" id="CHEBI:58210"/>
    </ligand>
</feature>
<dbReference type="InterPro" id="IPR036661">
    <property type="entry name" value="Luciferase-like_sf"/>
</dbReference>
<accession>A0A5R9B2L4</accession>
<dbReference type="GO" id="GO:0016705">
    <property type="term" value="F:oxidoreductase activity, acting on paired donors, with incorporation or reduction of molecular oxygen"/>
    <property type="evidence" value="ECO:0007669"/>
    <property type="project" value="InterPro"/>
</dbReference>
<comment type="caution">
    <text evidence="8">The sequence shown here is derived from an EMBL/GenBank/DDBJ whole genome shotgun (WGS) entry which is preliminary data.</text>
</comment>
<name>A0A5R9B2L4_STAXY</name>
<feature type="binding site" evidence="6">
    <location>
        <position position="148"/>
    </location>
    <ligand>
        <name>FMN</name>
        <dbReference type="ChEBI" id="CHEBI:58210"/>
    </ligand>
</feature>
<dbReference type="KEGG" id="sxl:SXYLSMQ121_0556"/>
<dbReference type="PANTHER" id="PTHR30011:SF16">
    <property type="entry name" value="C2H2 FINGER DOMAIN TRANSCRIPTION FACTOR (EUROFUNG)-RELATED"/>
    <property type="match status" value="1"/>
</dbReference>
<evidence type="ECO:0000256" key="4">
    <source>
        <dbReference type="ARBA" id="ARBA00023033"/>
    </source>
</evidence>
<reference evidence="8 9" key="1">
    <citation type="submission" date="2019-05" db="EMBL/GenBank/DDBJ databases">
        <title>The metagenome of a microbial culture collection derived from dairy environment covers the genomic content of the human microbiome.</title>
        <authorList>
            <person name="Roder T."/>
            <person name="Wuthrich D."/>
            <person name="Sattari Z."/>
            <person name="Von Ah U."/>
            <person name="Bar C."/>
            <person name="Ronchi F."/>
            <person name="Macpherson A.J."/>
            <person name="Ganal-Vonarburg S.C."/>
            <person name="Bruggmann R."/>
            <person name="Vergeres G."/>
        </authorList>
    </citation>
    <scope>NUCLEOTIDE SEQUENCE [LARGE SCALE GENOMIC DNA]</scope>
    <source>
        <strain evidence="8 9">FAM 20833</strain>
    </source>
</reference>
<dbReference type="NCBIfam" id="TIGR03860">
    <property type="entry name" value="FMN_nitrolo"/>
    <property type="match status" value="1"/>
</dbReference>
<dbReference type="PIRSF" id="PIRSF000337">
    <property type="entry name" value="NTA_MOA"/>
    <property type="match status" value="1"/>
</dbReference>
<evidence type="ECO:0000256" key="6">
    <source>
        <dbReference type="PIRSR" id="PIRSR000337-1"/>
    </source>
</evidence>
<dbReference type="SUPFAM" id="SSF51679">
    <property type="entry name" value="Bacterial luciferase-like"/>
    <property type="match status" value="1"/>
</dbReference>